<gene>
    <name evidence="1" type="ORF">ACFO0U_15835</name>
</gene>
<comment type="caution">
    <text evidence="1">The sequence shown here is derived from an EMBL/GenBank/DDBJ whole genome shotgun (WGS) entry which is preliminary data.</text>
</comment>
<accession>A0ABV9D5G9</accession>
<keyword evidence="2" id="KW-1185">Reference proteome</keyword>
<name>A0ABV9D5G9_9GAMM</name>
<reference evidence="2" key="1">
    <citation type="journal article" date="2019" name="Int. J. Syst. Evol. Microbiol.">
        <title>The Global Catalogue of Microorganisms (GCM) 10K type strain sequencing project: providing services to taxonomists for standard genome sequencing and annotation.</title>
        <authorList>
            <consortium name="The Broad Institute Genomics Platform"/>
            <consortium name="The Broad Institute Genome Sequencing Center for Infectious Disease"/>
            <person name="Wu L."/>
            <person name="Ma J."/>
        </authorList>
    </citation>
    <scope>NUCLEOTIDE SEQUENCE [LARGE SCALE GENOMIC DNA]</scope>
    <source>
        <strain evidence="2">CGMCC 1.12121</strain>
    </source>
</reference>
<evidence type="ECO:0000313" key="2">
    <source>
        <dbReference type="Proteomes" id="UP001596030"/>
    </source>
</evidence>
<evidence type="ECO:0000313" key="1">
    <source>
        <dbReference type="EMBL" id="MFC4540238.1"/>
    </source>
</evidence>
<proteinExistence type="predicted"/>
<protein>
    <submittedName>
        <fullName evidence="1">Uncharacterized protein</fullName>
    </submittedName>
</protein>
<dbReference type="RefSeq" id="WP_281504421.1">
    <property type="nucleotide sequence ID" value="NZ_JAKGAN010000002.1"/>
</dbReference>
<sequence length="40" mass="4696">MPARSHDNAWGDLSKTRHDWSLKEIREHQGESMFHAAYEA</sequence>
<organism evidence="1 2">
    <name type="scientific">Chromohalobacter sarecensis</name>
    <dbReference type="NCBI Taxonomy" id="245294"/>
    <lineage>
        <taxon>Bacteria</taxon>
        <taxon>Pseudomonadati</taxon>
        <taxon>Pseudomonadota</taxon>
        <taxon>Gammaproteobacteria</taxon>
        <taxon>Oceanospirillales</taxon>
        <taxon>Halomonadaceae</taxon>
        <taxon>Chromohalobacter</taxon>
    </lineage>
</organism>
<dbReference type="EMBL" id="JBHSEU010000021">
    <property type="protein sequence ID" value="MFC4540238.1"/>
    <property type="molecule type" value="Genomic_DNA"/>
</dbReference>
<dbReference type="Proteomes" id="UP001596030">
    <property type="component" value="Unassembled WGS sequence"/>
</dbReference>